<dbReference type="Proteomes" id="UP000186917">
    <property type="component" value="Unassembled WGS sequence"/>
</dbReference>
<name>A0A173MBH3_9BACT</name>
<dbReference type="GO" id="GO:0016810">
    <property type="term" value="F:hydrolase activity, acting on carbon-nitrogen (but not peptide) bonds"/>
    <property type="evidence" value="ECO:0007669"/>
    <property type="project" value="InterPro"/>
</dbReference>
<gene>
    <name evidence="2" type="ORF">SAMN05421788_11831</name>
</gene>
<accession>A0A173MBH3</accession>
<evidence type="ECO:0000313" key="3">
    <source>
        <dbReference type="Proteomes" id="UP000186917"/>
    </source>
</evidence>
<dbReference type="STRING" id="477680.SAMN05421788_11831"/>
<dbReference type="EMBL" id="FTOR01000018">
    <property type="protein sequence ID" value="SIT34672.1"/>
    <property type="molecule type" value="Genomic_DNA"/>
</dbReference>
<dbReference type="Gene3D" id="3.20.20.370">
    <property type="entry name" value="Glycoside hydrolase/deacetylase"/>
    <property type="match status" value="1"/>
</dbReference>
<dbReference type="GO" id="GO:0005975">
    <property type="term" value="P:carbohydrate metabolic process"/>
    <property type="evidence" value="ECO:0007669"/>
    <property type="project" value="InterPro"/>
</dbReference>
<feature type="domain" description="NodB homology" evidence="1">
    <location>
        <begin position="45"/>
        <end position="116"/>
    </location>
</feature>
<organism evidence="2 3">
    <name type="scientific">Filimonas lacunae</name>
    <dbReference type="NCBI Taxonomy" id="477680"/>
    <lineage>
        <taxon>Bacteria</taxon>
        <taxon>Pseudomonadati</taxon>
        <taxon>Bacteroidota</taxon>
        <taxon>Chitinophagia</taxon>
        <taxon>Chitinophagales</taxon>
        <taxon>Chitinophagaceae</taxon>
        <taxon>Filimonas</taxon>
    </lineage>
</organism>
<protein>
    <submittedName>
        <fullName evidence="2">Polysaccharide deacetylase</fullName>
    </submittedName>
</protein>
<dbReference type="PANTHER" id="PTHR47561:SF1">
    <property type="entry name" value="POLYSACCHARIDE DEACETYLASE FAMILY PROTEIN (AFU_ORTHOLOGUE AFUA_6G05030)"/>
    <property type="match status" value="1"/>
</dbReference>
<dbReference type="OrthoDB" id="9806342at2"/>
<keyword evidence="3" id="KW-1185">Reference proteome</keyword>
<dbReference type="InterPro" id="IPR002509">
    <property type="entry name" value="NODB_dom"/>
</dbReference>
<dbReference type="PANTHER" id="PTHR47561">
    <property type="entry name" value="POLYSACCHARIDE DEACETYLASE FAMILY PROTEIN (AFU_ORTHOLOGUE AFUA_6G05030)"/>
    <property type="match status" value="1"/>
</dbReference>
<proteinExistence type="predicted"/>
<dbReference type="KEGG" id="fln:FLA_0849"/>
<sequence length="272" mass="31467">MKKPNNFILLSFDAEEFDMPLEYAHNIPVQEQMEIGYKGLQITTQLMNAARVAATFYTTANFANQYPAEIKALSQKHEIASHTYYHTDFEVAHLRQSKETLESITGQPVYGLRMPRMRPVEMRDIKAAGYLYDSSINPTWIPGRYNNLHLSRTVYTQEGVLRLPASVSPRLRIPLFWLAFKNMPYSLFKNLTLQTLRHDGYINLYVHPWEFTDISPYRIPGYAKRWSGDILCERLLRLIKDLLPHGEFITTCNLPAIQQVILQHAPAETTTC</sequence>
<evidence type="ECO:0000313" key="2">
    <source>
        <dbReference type="EMBL" id="SIT34672.1"/>
    </source>
</evidence>
<evidence type="ECO:0000259" key="1">
    <source>
        <dbReference type="Pfam" id="PF01522"/>
    </source>
</evidence>
<dbReference type="Pfam" id="PF01522">
    <property type="entry name" value="Polysacc_deac_1"/>
    <property type="match status" value="1"/>
</dbReference>
<dbReference type="AlphaFoldDB" id="A0A173MBH3"/>
<dbReference type="InterPro" id="IPR011330">
    <property type="entry name" value="Glyco_hydro/deAcase_b/a-brl"/>
</dbReference>
<dbReference type="RefSeq" id="WP_076382879.1">
    <property type="nucleotide sequence ID" value="NZ_AP017422.1"/>
</dbReference>
<reference evidence="3" key="1">
    <citation type="submission" date="2017-01" db="EMBL/GenBank/DDBJ databases">
        <authorList>
            <person name="Varghese N."/>
            <person name="Submissions S."/>
        </authorList>
    </citation>
    <scope>NUCLEOTIDE SEQUENCE [LARGE SCALE GENOMIC DNA]</scope>
    <source>
        <strain evidence="3">DSM 21054</strain>
    </source>
</reference>
<dbReference type="SUPFAM" id="SSF88713">
    <property type="entry name" value="Glycoside hydrolase/deacetylase"/>
    <property type="match status" value="1"/>
</dbReference>